<proteinExistence type="predicted"/>
<reference evidence="2" key="1">
    <citation type="journal article" date="2015" name="Nature">
        <title>Complex archaea that bridge the gap between prokaryotes and eukaryotes.</title>
        <authorList>
            <person name="Spang A."/>
            <person name="Saw J.H."/>
            <person name="Jorgensen S.L."/>
            <person name="Zaremba-Niedzwiedzka K."/>
            <person name="Martijn J."/>
            <person name="Lind A.E."/>
            <person name="van Eijk R."/>
            <person name="Schleper C."/>
            <person name="Guy L."/>
            <person name="Ettema T.J."/>
        </authorList>
    </citation>
    <scope>NUCLEOTIDE SEQUENCE</scope>
</reference>
<keyword evidence="1" id="KW-1133">Transmembrane helix</keyword>
<comment type="caution">
    <text evidence="2">The sequence shown here is derived from an EMBL/GenBank/DDBJ whole genome shotgun (WGS) entry which is preliminary data.</text>
</comment>
<sequence>MKFNNLGNVDAWRKGHLAIAEWIDAWRLIPRLLVGAYVWLVYKVMVWYMALEPKMIEGCTSETVIDCVYSAPTTAQAALITAVIGISAAIFGLYTTSGKKWNGFQPWNKPGDGG</sequence>
<evidence type="ECO:0000256" key="1">
    <source>
        <dbReference type="SAM" id="Phobius"/>
    </source>
</evidence>
<accession>A0A0F9FVN4</accession>
<dbReference type="EMBL" id="LAZR01019991">
    <property type="protein sequence ID" value="KKL90499.1"/>
    <property type="molecule type" value="Genomic_DNA"/>
</dbReference>
<protein>
    <submittedName>
        <fullName evidence="2">Uncharacterized protein</fullName>
    </submittedName>
</protein>
<organism evidence="2">
    <name type="scientific">marine sediment metagenome</name>
    <dbReference type="NCBI Taxonomy" id="412755"/>
    <lineage>
        <taxon>unclassified sequences</taxon>
        <taxon>metagenomes</taxon>
        <taxon>ecological metagenomes</taxon>
    </lineage>
</organism>
<feature type="transmembrane region" description="Helical" evidence="1">
    <location>
        <begin position="32"/>
        <end position="51"/>
    </location>
</feature>
<dbReference type="AlphaFoldDB" id="A0A0F9FVN4"/>
<gene>
    <name evidence="2" type="ORF">LCGC14_1904080</name>
</gene>
<keyword evidence="1" id="KW-0812">Transmembrane</keyword>
<feature type="transmembrane region" description="Helical" evidence="1">
    <location>
        <begin position="71"/>
        <end position="94"/>
    </location>
</feature>
<name>A0A0F9FVN4_9ZZZZ</name>
<evidence type="ECO:0000313" key="2">
    <source>
        <dbReference type="EMBL" id="KKL90499.1"/>
    </source>
</evidence>
<keyword evidence="1" id="KW-0472">Membrane</keyword>